<evidence type="ECO:0000256" key="1">
    <source>
        <dbReference type="SAM" id="Phobius"/>
    </source>
</evidence>
<feature type="transmembrane region" description="Helical" evidence="1">
    <location>
        <begin position="122"/>
        <end position="140"/>
    </location>
</feature>
<evidence type="ECO:0000313" key="2">
    <source>
        <dbReference type="EMBL" id="SOY27316.1"/>
    </source>
</evidence>
<dbReference type="EMBL" id="OFSM01000001">
    <property type="protein sequence ID" value="SOY27316.1"/>
    <property type="molecule type" value="Genomic_DNA"/>
</dbReference>
<evidence type="ECO:0000313" key="3">
    <source>
        <dbReference type="Proteomes" id="UP000236311"/>
    </source>
</evidence>
<keyword evidence="1" id="KW-1133">Transmembrane helix</keyword>
<dbReference type="PANTHER" id="PTHR36832">
    <property type="entry name" value="SLR1174 PROTEIN-RELATED"/>
    <property type="match status" value="1"/>
</dbReference>
<gene>
    <name evidence="2" type="ORF">AMURIS_00020</name>
</gene>
<keyword evidence="1" id="KW-0472">Membrane</keyword>
<keyword evidence="1" id="KW-0812">Transmembrane</keyword>
<feature type="transmembrane region" description="Helical" evidence="1">
    <location>
        <begin position="187"/>
        <end position="206"/>
    </location>
</feature>
<dbReference type="Pfam" id="PF06182">
    <property type="entry name" value="ABC2_membrane_6"/>
    <property type="match status" value="1"/>
</dbReference>
<dbReference type="AlphaFoldDB" id="A0A2K4ZA23"/>
<dbReference type="PANTHER" id="PTHR36832:SF1">
    <property type="entry name" value="SLR1174 PROTEIN"/>
    <property type="match status" value="1"/>
</dbReference>
<evidence type="ECO:0008006" key="4">
    <source>
        <dbReference type="Google" id="ProtNLM"/>
    </source>
</evidence>
<organism evidence="2 3">
    <name type="scientific">Acetatifactor muris</name>
    <dbReference type="NCBI Taxonomy" id="879566"/>
    <lineage>
        <taxon>Bacteria</taxon>
        <taxon>Bacillati</taxon>
        <taxon>Bacillota</taxon>
        <taxon>Clostridia</taxon>
        <taxon>Lachnospirales</taxon>
        <taxon>Lachnospiraceae</taxon>
        <taxon>Acetatifactor</taxon>
    </lineage>
</organism>
<sequence length="273" mass="30811">MRKGDGMKKYFSFFRLRFAMGLQYRVAALAGIATQFAWGFMQIMVFHAFYQTDASAFPMNFSAAVSYVWLQQAFLALTAVWMMENEIFDSIVDGNIAYELCRPVNIYNMWYSRSTANRLSRAVLRCFPVLLVAALTPAPYGMNPPVGPGYFVLFVITLLLGLAVTVSINMLIYMLAFFTISPQGLRIFFMSIMEFFSGAIIPLPFFPDKVRQIMELLPFAAMQNVALRLYSGSLSGDEMRRAVILQVFWLVVVTAAGKLLCRMAEKRITVQGG</sequence>
<dbReference type="InterPro" id="IPR010390">
    <property type="entry name" value="ABC-2_transporter-like"/>
</dbReference>
<feature type="transmembrane region" description="Helical" evidence="1">
    <location>
        <begin position="61"/>
        <end position="81"/>
    </location>
</feature>
<feature type="transmembrane region" description="Helical" evidence="1">
    <location>
        <begin position="152"/>
        <end position="175"/>
    </location>
</feature>
<name>A0A2K4ZA23_9FIRM</name>
<protein>
    <recommendedName>
        <fullName evidence="4">ABC-2 family transporter protein</fullName>
    </recommendedName>
</protein>
<keyword evidence="3" id="KW-1185">Reference proteome</keyword>
<proteinExistence type="predicted"/>
<reference evidence="2 3" key="1">
    <citation type="submission" date="2018-01" db="EMBL/GenBank/DDBJ databases">
        <authorList>
            <person name="Gaut B.S."/>
            <person name="Morton B.R."/>
            <person name="Clegg M.T."/>
            <person name="Duvall M.R."/>
        </authorList>
    </citation>
    <scope>NUCLEOTIDE SEQUENCE [LARGE SCALE GENOMIC DNA]</scope>
    <source>
        <strain evidence="2">GP69</strain>
    </source>
</reference>
<dbReference type="Proteomes" id="UP000236311">
    <property type="component" value="Unassembled WGS sequence"/>
</dbReference>
<accession>A0A2K4ZA23</accession>
<feature type="transmembrane region" description="Helical" evidence="1">
    <location>
        <begin position="243"/>
        <end position="261"/>
    </location>
</feature>
<feature type="transmembrane region" description="Helical" evidence="1">
    <location>
        <begin position="26"/>
        <end position="49"/>
    </location>
</feature>